<feature type="transmembrane region" description="Helical" evidence="8">
    <location>
        <begin position="53"/>
        <end position="74"/>
    </location>
</feature>
<evidence type="ECO:0000313" key="10">
    <source>
        <dbReference type="EMBL" id="SVC74959.1"/>
    </source>
</evidence>
<evidence type="ECO:0000256" key="6">
    <source>
        <dbReference type="ARBA" id="ARBA00022989"/>
    </source>
</evidence>
<feature type="transmembrane region" description="Helical" evidence="8">
    <location>
        <begin position="20"/>
        <end position="41"/>
    </location>
</feature>
<feature type="non-terminal residue" evidence="10">
    <location>
        <position position="1"/>
    </location>
</feature>
<gene>
    <name evidence="10" type="ORF">METZ01_LOCUS327813</name>
</gene>
<reference evidence="10" key="1">
    <citation type="submission" date="2018-05" db="EMBL/GenBank/DDBJ databases">
        <authorList>
            <person name="Lanie J.A."/>
            <person name="Ng W.-L."/>
            <person name="Kazmierczak K.M."/>
            <person name="Andrzejewski T.M."/>
            <person name="Davidsen T.M."/>
            <person name="Wayne K.J."/>
            <person name="Tettelin H."/>
            <person name="Glass J.I."/>
            <person name="Rusch D."/>
            <person name="Podicherti R."/>
            <person name="Tsui H.-C.T."/>
            <person name="Winkler M.E."/>
        </authorList>
    </citation>
    <scope>NUCLEOTIDE SEQUENCE</scope>
</reference>
<organism evidence="10">
    <name type="scientific">marine metagenome</name>
    <dbReference type="NCBI Taxonomy" id="408172"/>
    <lineage>
        <taxon>unclassified sequences</taxon>
        <taxon>metagenomes</taxon>
        <taxon>ecological metagenomes</taxon>
    </lineage>
</organism>
<evidence type="ECO:0000256" key="3">
    <source>
        <dbReference type="ARBA" id="ARBA00022475"/>
    </source>
</evidence>
<feature type="domain" description="ABC transmembrane type-1" evidence="9">
    <location>
        <begin position="17"/>
        <end position="214"/>
    </location>
</feature>
<sequence>VQFDLIFQHWVLFLNGFKVTVILLIVVFAISLVLALALAVFRSSDTSVLRHPIKGYTYFMRGTPLLLQVYIIYYGLGQFELIRSSILWPFLSEASLCIALGLILNNTAYLTEIIQGALREIPRSTIEASRSLGLSRSKTLFLVECPIALRRSLPALSNEFIFVMHSTAVASTITVIDILGAGRKLNASYYLAYEGFVTAAVLYIAIAVTASQIFRMLERRYLAPLSFR</sequence>
<comment type="subcellular location">
    <subcellularLocation>
        <location evidence="1">Cell membrane</location>
        <topology evidence="1">Multi-pass membrane protein</topology>
    </subcellularLocation>
</comment>
<dbReference type="PANTHER" id="PTHR30614">
    <property type="entry name" value="MEMBRANE COMPONENT OF AMINO ACID ABC TRANSPORTER"/>
    <property type="match status" value="1"/>
</dbReference>
<keyword evidence="7 8" id="KW-0472">Membrane</keyword>
<dbReference type="GO" id="GO:0006865">
    <property type="term" value="P:amino acid transport"/>
    <property type="evidence" value="ECO:0007669"/>
    <property type="project" value="TreeGrafter"/>
</dbReference>
<evidence type="ECO:0000256" key="8">
    <source>
        <dbReference type="SAM" id="Phobius"/>
    </source>
</evidence>
<feature type="transmembrane region" description="Helical" evidence="8">
    <location>
        <begin position="187"/>
        <end position="210"/>
    </location>
</feature>
<evidence type="ECO:0000259" key="9">
    <source>
        <dbReference type="PROSITE" id="PS50928"/>
    </source>
</evidence>
<dbReference type="EMBL" id="UINC01108680">
    <property type="protein sequence ID" value="SVC74959.1"/>
    <property type="molecule type" value="Genomic_DNA"/>
</dbReference>
<evidence type="ECO:0000256" key="7">
    <source>
        <dbReference type="ARBA" id="ARBA00023136"/>
    </source>
</evidence>
<proteinExistence type="predicted"/>
<keyword evidence="3" id="KW-1003">Cell membrane</keyword>
<feature type="transmembrane region" description="Helical" evidence="8">
    <location>
        <begin position="160"/>
        <end position="181"/>
    </location>
</feature>
<dbReference type="SUPFAM" id="SSF161098">
    <property type="entry name" value="MetI-like"/>
    <property type="match status" value="1"/>
</dbReference>
<dbReference type="AlphaFoldDB" id="A0A382PNL8"/>
<evidence type="ECO:0000256" key="1">
    <source>
        <dbReference type="ARBA" id="ARBA00004651"/>
    </source>
</evidence>
<keyword evidence="2" id="KW-0813">Transport</keyword>
<feature type="transmembrane region" description="Helical" evidence="8">
    <location>
        <begin position="86"/>
        <end position="104"/>
    </location>
</feature>
<dbReference type="GO" id="GO:0022857">
    <property type="term" value="F:transmembrane transporter activity"/>
    <property type="evidence" value="ECO:0007669"/>
    <property type="project" value="InterPro"/>
</dbReference>
<accession>A0A382PNL8</accession>
<evidence type="ECO:0000256" key="4">
    <source>
        <dbReference type="ARBA" id="ARBA00022519"/>
    </source>
</evidence>
<dbReference type="GO" id="GO:0043190">
    <property type="term" value="C:ATP-binding cassette (ABC) transporter complex"/>
    <property type="evidence" value="ECO:0007669"/>
    <property type="project" value="InterPro"/>
</dbReference>
<evidence type="ECO:0000256" key="2">
    <source>
        <dbReference type="ARBA" id="ARBA00022448"/>
    </source>
</evidence>
<dbReference type="InterPro" id="IPR043429">
    <property type="entry name" value="ArtM/GltK/GlnP/TcyL/YhdX-like"/>
</dbReference>
<protein>
    <recommendedName>
        <fullName evidence="9">ABC transmembrane type-1 domain-containing protein</fullName>
    </recommendedName>
</protein>
<name>A0A382PNL8_9ZZZZ</name>
<dbReference type="InterPro" id="IPR035906">
    <property type="entry name" value="MetI-like_sf"/>
</dbReference>
<dbReference type="InterPro" id="IPR010065">
    <property type="entry name" value="AA_ABC_transptr_permease_3TM"/>
</dbReference>
<keyword evidence="4" id="KW-0997">Cell inner membrane</keyword>
<dbReference type="InterPro" id="IPR000515">
    <property type="entry name" value="MetI-like"/>
</dbReference>
<dbReference type="Pfam" id="PF00528">
    <property type="entry name" value="BPD_transp_1"/>
    <property type="match status" value="1"/>
</dbReference>
<dbReference type="PROSITE" id="PS50928">
    <property type="entry name" value="ABC_TM1"/>
    <property type="match status" value="1"/>
</dbReference>
<evidence type="ECO:0000256" key="5">
    <source>
        <dbReference type="ARBA" id="ARBA00022692"/>
    </source>
</evidence>
<dbReference type="CDD" id="cd06261">
    <property type="entry name" value="TM_PBP2"/>
    <property type="match status" value="1"/>
</dbReference>
<dbReference type="Gene3D" id="1.10.3720.10">
    <property type="entry name" value="MetI-like"/>
    <property type="match status" value="1"/>
</dbReference>
<dbReference type="NCBIfam" id="TIGR01726">
    <property type="entry name" value="HEQRo_perm_3TM"/>
    <property type="match status" value="1"/>
</dbReference>
<keyword evidence="5 8" id="KW-0812">Transmembrane</keyword>
<dbReference type="PANTHER" id="PTHR30614:SF10">
    <property type="entry name" value="ARGININE ABC TRANSPORTER PERMEASE PROTEIN ARTM"/>
    <property type="match status" value="1"/>
</dbReference>
<keyword evidence="6 8" id="KW-1133">Transmembrane helix</keyword>